<dbReference type="GO" id="GO:0005634">
    <property type="term" value="C:nucleus"/>
    <property type="evidence" value="ECO:0007669"/>
    <property type="project" value="UniProtKB-SubCell"/>
</dbReference>
<proteinExistence type="predicted"/>
<dbReference type="PROSITE" id="PS50166">
    <property type="entry name" value="IMPORTIN_B_NT"/>
    <property type="match status" value="1"/>
</dbReference>
<keyword evidence="5" id="KW-0653">Protein transport</keyword>
<dbReference type="SUPFAM" id="SSF48371">
    <property type="entry name" value="ARM repeat"/>
    <property type="match status" value="1"/>
</dbReference>
<protein>
    <recommendedName>
        <fullName evidence="7">Importin N-terminal domain-containing protein</fullName>
    </recommendedName>
</protein>
<evidence type="ECO:0000256" key="6">
    <source>
        <dbReference type="ARBA" id="ARBA00023242"/>
    </source>
</evidence>
<dbReference type="InterPro" id="IPR001494">
    <property type="entry name" value="Importin-beta_N"/>
</dbReference>
<evidence type="ECO:0000313" key="8">
    <source>
        <dbReference type="EMBL" id="MFH4975762.1"/>
    </source>
</evidence>
<dbReference type="InterPro" id="IPR016024">
    <property type="entry name" value="ARM-type_fold"/>
</dbReference>
<keyword evidence="9" id="KW-1185">Reference proteome</keyword>
<organism evidence="8 9">
    <name type="scientific">Gnathostoma spinigerum</name>
    <dbReference type="NCBI Taxonomy" id="75299"/>
    <lineage>
        <taxon>Eukaryota</taxon>
        <taxon>Metazoa</taxon>
        <taxon>Ecdysozoa</taxon>
        <taxon>Nematoda</taxon>
        <taxon>Chromadorea</taxon>
        <taxon>Rhabditida</taxon>
        <taxon>Spirurina</taxon>
        <taxon>Gnathostomatomorpha</taxon>
        <taxon>Gnathostomatoidea</taxon>
        <taxon>Gnathostomatidae</taxon>
        <taxon>Gnathostoma</taxon>
    </lineage>
</organism>
<evidence type="ECO:0000256" key="5">
    <source>
        <dbReference type="ARBA" id="ARBA00022927"/>
    </source>
</evidence>
<comment type="subcellular location">
    <subcellularLocation>
        <location evidence="2">Cytoplasm</location>
    </subcellularLocation>
    <subcellularLocation>
        <location evidence="1">Nucleus</location>
    </subcellularLocation>
</comment>
<keyword evidence="3" id="KW-0813">Transport</keyword>
<dbReference type="GO" id="GO:0015031">
    <property type="term" value="P:protein transport"/>
    <property type="evidence" value="ECO:0007669"/>
    <property type="project" value="UniProtKB-KW"/>
</dbReference>
<dbReference type="AlphaFoldDB" id="A0ABD6E8Y2"/>
<dbReference type="GO" id="GO:0005737">
    <property type="term" value="C:cytoplasm"/>
    <property type="evidence" value="ECO:0007669"/>
    <property type="project" value="UniProtKB-SubCell"/>
</dbReference>
<reference evidence="8 9" key="1">
    <citation type="submission" date="2024-08" db="EMBL/GenBank/DDBJ databases">
        <title>Gnathostoma spinigerum genome.</title>
        <authorList>
            <person name="Gonzalez-Bertolin B."/>
            <person name="Monzon S."/>
            <person name="Zaballos A."/>
            <person name="Jimenez P."/>
            <person name="Dekumyoy P."/>
            <person name="Varona S."/>
            <person name="Cuesta I."/>
            <person name="Sumanam S."/>
            <person name="Adisakwattana P."/>
            <person name="Gasser R.B."/>
            <person name="Hernandez-Gonzalez A."/>
            <person name="Young N.D."/>
            <person name="Perteguer M.J."/>
        </authorList>
    </citation>
    <scope>NUCLEOTIDE SEQUENCE [LARGE SCALE GENOMIC DNA]</scope>
    <source>
        <strain evidence="8">AL3</strain>
        <tissue evidence="8">Liver</tissue>
    </source>
</reference>
<evidence type="ECO:0000256" key="1">
    <source>
        <dbReference type="ARBA" id="ARBA00004123"/>
    </source>
</evidence>
<evidence type="ECO:0000256" key="2">
    <source>
        <dbReference type="ARBA" id="ARBA00004496"/>
    </source>
</evidence>
<feature type="domain" description="Importin N-terminal" evidence="7">
    <location>
        <begin position="34"/>
        <end position="111"/>
    </location>
</feature>
<evidence type="ECO:0000256" key="3">
    <source>
        <dbReference type="ARBA" id="ARBA00022448"/>
    </source>
</evidence>
<dbReference type="PANTHER" id="PTHR10997">
    <property type="entry name" value="IMPORTIN-7, 8, 11"/>
    <property type="match status" value="1"/>
</dbReference>
<keyword evidence="4" id="KW-0963">Cytoplasm</keyword>
<evidence type="ECO:0000313" key="9">
    <source>
        <dbReference type="Proteomes" id="UP001608902"/>
    </source>
</evidence>
<comment type="caution">
    <text evidence="8">The sequence shown here is derived from an EMBL/GenBank/DDBJ whole genome shotgun (WGS) entry which is preliminary data.</text>
</comment>
<dbReference type="PANTHER" id="PTHR10997:SF18">
    <property type="entry name" value="D-IMPORTIN 7_RANBP7"/>
    <property type="match status" value="1"/>
</dbReference>
<dbReference type="Pfam" id="PF03810">
    <property type="entry name" value="IBN_N"/>
    <property type="match status" value="1"/>
</dbReference>
<name>A0ABD6E8Y2_9BILA</name>
<dbReference type="InterPro" id="IPR011989">
    <property type="entry name" value="ARM-like"/>
</dbReference>
<dbReference type="Gene3D" id="1.25.10.10">
    <property type="entry name" value="Leucine-rich Repeat Variant"/>
    <property type="match status" value="1"/>
</dbReference>
<sequence length="1029" mass="118172">MPPSEDDNACPAEYKELLSLLKCPAEHVDLMRDATEVLEQISLKAGFIDKLLAIFCDENGQSSARVRAATHLKYQIRYLWSSEKQSARQQAVMSDAEKKLIRKAVIGEFMKDSPCSKKMESAIAVMTAFDFIRRQWSYLPPTLCEVMDRGESSSWAPALTILERFLRSVDLRKHESERAEIQRFLKSMCPRMLERYRRIAKTVTVSSLLNQTLILKALCSITLTSLNKEVMNETELLEWMNILHSIIDREMPSRIRTGSAQEKNLWWKCKKWAVRVIDLIYVNYVHADHPLVSNNRLQKVFSEQISSSTISSLKGLLQKYLNGEHVDNRVLQISFQHLANICPCSSSWTRIKPNVEDVYRDAIFQALTPTAFHRLFFDKEPVQYIQREYDAYRFLVDPAVSAAGFLKAICLHQDQLLPMFQFTVASLESLTGDAKEAALLFLGYIGDVAPSSVKLDDMKLIINERLLPLISDKAHARIKARACWAIGRLANLVIHTPDGIPLIQDALYNCILRDSSLPVRVEAVIASDALIEYGVIRMKCRTATLPPLFVAVVDIIRKTGMEEPVAALRRLLRIFNLTLFGDKVKLIRDLIDVYKDMVTSMNEGGVDVWSTVSGVIGCVNVIAVHSREFDSTYYNIVAECLRIPYDVFLNRYCALYEDSFNLIRSTIFKDVLECHWKALYFVYRAVIVHEGVIFPMMMPMLHKFCVTAKVSLLEREYRLHIIYQLIARTLRDPDQTTVAYVQAAKLLECIVIEYPGLLNHCIEHFVFLCLEMQKKYYYFEKRAKIMNSVLLIACLTENRPVILNKLEDWGDSIKDGLSQLAEFLLCSGSDFRGIHDRRMYIAGWLFLFRCPRAFRPKIVQEQLKKIIEEMMKVFEALDRTRKGLNAPHVNFRSPGTASPSSDEDTYKEDFYNEFARNCDHSSLPTKIRCREFLEDLFPSSIDCESVDFDEYALFYNACASLQTEDSAILKELLDTSSIPEHQRAYFEECKKICNQRYARLDKNDVTGGSYMFGTTDMFNFGSKKKSAKQ</sequence>
<dbReference type="EMBL" id="JBGFUD010001107">
    <property type="protein sequence ID" value="MFH4975762.1"/>
    <property type="molecule type" value="Genomic_DNA"/>
</dbReference>
<evidence type="ECO:0000259" key="7">
    <source>
        <dbReference type="PROSITE" id="PS50166"/>
    </source>
</evidence>
<keyword evidence="6" id="KW-0539">Nucleus</keyword>
<accession>A0ABD6E8Y2</accession>
<evidence type="ECO:0000256" key="4">
    <source>
        <dbReference type="ARBA" id="ARBA00022490"/>
    </source>
</evidence>
<dbReference type="Proteomes" id="UP001608902">
    <property type="component" value="Unassembled WGS sequence"/>
</dbReference>
<gene>
    <name evidence="8" type="ORF">AB6A40_002471</name>
</gene>